<reference evidence="2" key="1">
    <citation type="journal article" date="2019" name="Int. J. Syst. Evol. Microbiol.">
        <title>The Global Catalogue of Microorganisms (GCM) 10K type strain sequencing project: providing services to taxonomists for standard genome sequencing and annotation.</title>
        <authorList>
            <consortium name="The Broad Institute Genomics Platform"/>
            <consortium name="The Broad Institute Genome Sequencing Center for Infectious Disease"/>
            <person name="Wu L."/>
            <person name="Ma J."/>
        </authorList>
    </citation>
    <scope>NUCLEOTIDE SEQUENCE [LARGE SCALE GENOMIC DNA]</scope>
    <source>
        <strain evidence="2">JCM 31202</strain>
    </source>
</reference>
<evidence type="ECO:0000313" key="2">
    <source>
        <dbReference type="Proteomes" id="UP001596972"/>
    </source>
</evidence>
<name>A0ABW3EUI5_9ACTN</name>
<keyword evidence="2" id="KW-1185">Reference proteome</keyword>
<gene>
    <name evidence="1" type="ORF">ACFQ11_27350</name>
</gene>
<organism evidence="1 2">
    <name type="scientific">Actinomadura sediminis</name>
    <dbReference type="NCBI Taxonomy" id="1038904"/>
    <lineage>
        <taxon>Bacteria</taxon>
        <taxon>Bacillati</taxon>
        <taxon>Actinomycetota</taxon>
        <taxon>Actinomycetes</taxon>
        <taxon>Streptosporangiales</taxon>
        <taxon>Thermomonosporaceae</taxon>
        <taxon>Actinomadura</taxon>
    </lineage>
</organism>
<proteinExistence type="predicted"/>
<accession>A0ABW3EUI5</accession>
<dbReference type="Proteomes" id="UP001596972">
    <property type="component" value="Unassembled WGS sequence"/>
</dbReference>
<comment type="caution">
    <text evidence="1">The sequence shown here is derived from an EMBL/GenBank/DDBJ whole genome shotgun (WGS) entry which is preliminary data.</text>
</comment>
<dbReference type="RefSeq" id="WP_378303668.1">
    <property type="nucleotide sequence ID" value="NZ_JBHTJA010000074.1"/>
</dbReference>
<dbReference type="EMBL" id="JBHTJA010000074">
    <property type="protein sequence ID" value="MFD0904128.1"/>
    <property type="molecule type" value="Genomic_DNA"/>
</dbReference>
<evidence type="ECO:0000313" key="1">
    <source>
        <dbReference type="EMBL" id="MFD0904128.1"/>
    </source>
</evidence>
<protein>
    <submittedName>
        <fullName evidence="1">Uncharacterized protein</fullName>
    </submittedName>
</protein>
<sequence>MADRYRWFRRLRFPDASLPTDERARDLADVHDRLGAVAGEYLARLGAPDGEVRASVAGVLRGIDGVVIPGYTPLNGYVLPWRRFAALLVYAVGAAHGTG</sequence>